<accession>A0A4R9BH27</accession>
<dbReference type="EMBL" id="SOHM01000042">
    <property type="protein sequence ID" value="TFD84015.1"/>
    <property type="molecule type" value="Genomic_DNA"/>
</dbReference>
<dbReference type="Gene3D" id="3.30.360.10">
    <property type="entry name" value="Dihydrodipicolinate Reductase, domain 2"/>
    <property type="match status" value="1"/>
</dbReference>
<comment type="caution">
    <text evidence="1">The sequence shown here is derived from an EMBL/GenBank/DDBJ whole genome shotgun (WGS) entry which is preliminary data.</text>
</comment>
<name>A0A4R9BH27_9MICO</name>
<reference evidence="1 2" key="1">
    <citation type="submission" date="2019-03" db="EMBL/GenBank/DDBJ databases">
        <title>Genomics of glacier-inhabiting Cryobacterium strains.</title>
        <authorList>
            <person name="Liu Q."/>
            <person name="Xin Y.-H."/>
        </authorList>
    </citation>
    <scope>NUCLEOTIDE SEQUENCE [LARGE SCALE GENOMIC DNA]</scope>
    <source>
        <strain evidence="1 2">Sr59</strain>
    </source>
</reference>
<evidence type="ECO:0000313" key="1">
    <source>
        <dbReference type="EMBL" id="TFD84015.1"/>
    </source>
</evidence>
<keyword evidence="2" id="KW-1185">Reference proteome</keyword>
<sequence length="142" mass="15880">MLHDILGTDPTVVAAQALTRGDIDRQMTARLRYGDTQATIVSSMWSRHAFAAKVELRTDHARTRIPWPYHPKQGGRLAVDGSGIWFRERADKRPSYDYQFEAFRGAVEHGGPNVTNPAAVTATMRTIDRIYSAAGLRVREPS</sequence>
<organism evidence="1 2">
    <name type="scientific">Cryobacterium lactosi</name>
    <dbReference type="NCBI Taxonomy" id="1259202"/>
    <lineage>
        <taxon>Bacteria</taxon>
        <taxon>Bacillati</taxon>
        <taxon>Actinomycetota</taxon>
        <taxon>Actinomycetes</taxon>
        <taxon>Micrococcales</taxon>
        <taxon>Microbacteriaceae</taxon>
        <taxon>Cryobacterium</taxon>
    </lineage>
</organism>
<dbReference type="SUPFAM" id="SSF55347">
    <property type="entry name" value="Glyceraldehyde-3-phosphate dehydrogenase-like, C-terminal domain"/>
    <property type="match status" value="1"/>
</dbReference>
<gene>
    <name evidence="1" type="ORF">E3T61_19775</name>
</gene>
<evidence type="ECO:0008006" key="3">
    <source>
        <dbReference type="Google" id="ProtNLM"/>
    </source>
</evidence>
<protein>
    <recommendedName>
        <fullName evidence="3">Gfo/Idh/MocA-like oxidoreductase C-terminal domain-containing protein</fullName>
    </recommendedName>
</protein>
<proteinExistence type="predicted"/>
<dbReference type="Proteomes" id="UP000298468">
    <property type="component" value="Unassembled WGS sequence"/>
</dbReference>
<dbReference type="AlphaFoldDB" id="A0A4R9BH27"/>
<evidence type="ECO:0000313" key="2">
    <source>
        <dbReference type="Proteomes" id="UP000298468"/>
    </source>
</evidence>